<accession>A0ABR3EMH2</accession>
<reference evidence="1 2" key="1">
    <citation type="submission" date="2024-02" db="EMBL/GenBank/DDBJ databases">
        <title>A draft genome for the cacao thread blight pathogen Marasmius crinis-equi.</title>
        <authorList>
            <person name="Cohen S.P."/>
            <person name="Baruah I.K."/>
            <person name="Amoako-Attah I."/>
            <person name="Bukari Y."/>
            <person name="Meinhardt L.W."/>
            <person name="Bailey B.A."/>
        </authorList>
    </citation>
    <scope>NUCLEOTIDE SEQUENCE [LARGE SCALE GENOMIC DNA]</scope>
    <source>
        <strain evidence="1 2">GH-76</strain>
    </source>
</reference>
<protein>
    <recommendedName>
        <fullName evidence="3">Reverse transcriptase zinc-binding domain-containing protein</fullName>
    </recommendedName>
</protein>
<sequence length="189" mass="21867">TATIRANEAITKLDEDEIDLEIPLQYELTGMKLRTVTQKLATKAIKIHNQRHVRKKKNTLLNGRNTMSNLDRARYAAQELTGRLPTDETLWKGTRCKDFAIKTRYLMWMTMHDAYKVGEYWEGKDNLEHRGICHKCGVTETMERILTECEAPGQKEIWSIARKLWMERNNSPEWKEPSIGSILASGTTT</sequence>
<organism evidence="1 2">
    <name type="scientific">Marasmius crinis-equi</name>
    <dbReference type="NCBI Taxonomy" id="585013"/>
    <lineage>
        <taxon>Eukaryota</taxon>
        <taxon>Fungi</taxon>
        <taxon>Dikarya</taxon>
        <taxon>Basidiomycota</taxon>
        <taxon>Agaricomycotina</taxon>
        <taxon>Agaricomycetes</taxon>
        <taxon>Agaricomycetidae</taxon>
        <taxon>Agaricales</taxon>
        <taxon>Marasmiineae</taxon>
        <taxon>Marasmiaceae</taxon>
        <taxon>Marasmius</taxon>
    </lineage>
</organism>
<evidence type="ECO:0000313" key="1">
    <source>
        <dbReference type="EMBL" id="KAL0564077.1"/>
    </source>
</evidence>
<name>A0ABR3EMH2_9AGAR</name>
<evidence type="ECO:0008006" key="3">
    <source>
        <dbReference type="Google" id="ProtNLM"/>
    </source>
</evidence>
<keyword evidence="2" id="KW-1185">Reference proteome</keyword>
<dbReference type="Proteomes" id="UP001465976">
    <property type="component" value="Unassembled WGS sequence"/>
</dbReference>
<dbReference type="EMBL" id="JBAHYK010003001">
    <property type="protein sequence ID" value="KAL0564077.1"/>
    <property type="molecule type" value="Genomic_DNA"/>
</dbReference>
<comment type="caution">
    <text evidence="1">The sequence shown here is derived from an EMBL/GenBank/DDBJ whole genome shotgun (WGS) entry which is preliminary data.</text>
</comment>
<feature type="non-terminal residue" evidence="1">
    <location>
        <position position="1"/>
    </location>
</feature>
<gene>
    <name evidence="1" type="ORF">V5O48_017979</name>
</gene>
<evidence type="ECO:0000313" key="2">
    <source>
        <dbReference type="Proteomes" id="UP001465976"/>
    </source>
</evidence>
<proteinExistence type="predicted"/>